<dbReference type="PANTHER" id="PTHR10996">
    <property type="entry name" value="2-HYDROXYACID DEHYDROGENASE-RELATED"/>
    <property type="match status" value="1"/>
</dbReference>
<protein>
    <submittedName>
        <fullName evidence="4">Phosphoglycerate dehydrogenase</fullName>
    </submittedName>
</protein>
<dbReference type="EMBL" id="JAEQNE010000014">
    <property type="protein sequence ID" value="MBL0395273.1"/>
    <property type="molecule type" value="Genomic_DNA"/>
</dbReference>
<dbReference type="Pfam" id="PF02826">
    <property type="entry name" value="2-Hacid_dh_C"/>
    <property type="match status" value="1"/>
</dbReference>
<gene>
    <name evidence="4" type="ORF">JJ685_29345</name>
</gene>
<evidence type="ECO:0000313" key="5">
    <source>
        <dbReference type="Proteomes" id="UP000599109"/>
    </source>
</evidence>
<reference evidence="4 5" key="1">
    <citation type="journal article" date="2017" name="Int. J. Syst. Evol. Microbiol.">
        <title>Ramlibacter monticola sp. nov., isolated from forest soil.</title>
        <authorList>
            <person name="Chaudhary D.K."/>
            <person name="Kim J."/>
        </authorList>
    </citation>
    <scope>NUCLEOTIDE SEQUENCE [LARGE SCALE GENOMIC DNA]</scope>
    <source>
        <strain evidence="4 5">KACC 19175</strain>
    </source>
</reference>
<dbReference type="GO" id="GO:0016618">
    <property type="term" value="F:hydroxypyruvate reductase [NAD(P)H] activity"/>
    <property type="evidence" value="ECO:0007669"/>
    <property type="project" value="TreeGrafter"/>
</dbReference>
<dbReference type="InterPro" id="IPR050223">
    <property type="entry name" value="D-isomer_2-hydroxyacid_DH"/>
</dbReference>
<dbReference type="RefSeq" id="WP_201677947.1">
    <property type="nucleotide sequence ID" value="NZ_JAEQNE010000014.1"/>
</dbReference>
<keyword evidence="5" id="KW-1185">Reference proteome</keyword>
<comment type="caution">
    <text evidence="4">The sequence shown here is derived from an EMBL/GenBank/DDBJ whole genome shotgun (WGS) entry which is preliminary data.</text>
</comment>
<evidence type="ECO:0000256" key="1">
    <source>
        <dbReference type="ARBA" id="ARBA00023002"/>
    </source>
</evidence>
<organism evidence="4 5">
    <name type="scientific">Ramlibacter monticola</name>
    <dbReference type="NCBI Taxonomy" id="1926872"/>
    <lineage>
        <taxon>Bacteria</taxon>
        <taxon>Pseudomonadati</taxon>
        <taxon>Pseudomonadota</taxon>
        <taxon>Betaproteobacteria</taxon>
        <taxon>Burkholderiales</taxon>
        <taxon>Comamonadaceae</taxon>
        <taxon>Ramlibacter</taxon>
    </lineage>
</organism>
<dbReference type="SUPFAM" id="SSF51735">
    <property type="entry name" value="NAD(P)-binding Rossmann-fold domains"/>
    <property type="match status" value="1"/>
</dbReference>
<sequence>MSPAMQVTIVGQHVPHVPLLQRLLGDAFRVNGIAAVPEAGPIATDVLVTTRLNAQQAARLQCRLLQAPGAGMDAIALPAVPPDCRVCNVFEHEIPIAEFVCHAVLDYVIFRDAAPVPLDAAHWPRAYLERPFHDEAYGRRAAIVGFGAIGRATAARLRALGLHVTAVTRRAEPVDGTDAVHPVADLAALLPDIDVLVLCCPLNEQTRGMIGAHELAAMKRTALLVNVGRAHLVQEQPLFDALREERIGRAVLDVWYHYPVAGQAELAPSALPFHALPNARCTPHISGWTHGLLARRYAFMARNIERLRNGQALQNVVQ</sequence>
<keyword evidence="1" id="KW-0560">Oxidoreductase</keyword>
<dbReference type="GO" id="GO:0051287">
    <property type="term" value="F:NAD binding"/>
    <property type="evidence" value="ECO:0007669"/>
    <property type="project" value="InterPro"/>
</dbReference>
<dbReference type="PANTHER" id="PTHR10996:SF178">
    <property type="entry name" value="2-HYDROXYACID DEHYDROGENASE YGL185C-RELATED"/>
    <property type="match status" value="1"/>
</dbReference>
<evidence type="ECO:0000313" key="4">
    <source>
        <dbReference type="EMBL" id="MBL0395273.1"/>
    </source>
</evidence>
<proteinExistence type="predicted"/>
<evidence type="ECO:0000259" key="3">
    <source>
        <dbReference type="Pfam" id="PF02826"/>
    </source>
</evidence>
<keyword evidence="2" id="KW-0520">NAD</keyword>
<feature type="domain" description="D-isomer specific 2-hydroxyacid dehydrogenase NAD-binding" evidence="3">
    <location>
        <begin position="129"/>
        <end position="286"/>
    </location>
</feature>
<dbReference type="InterPro" id="IPR036291">
    <property type="entry name" value="NAD(P)-bd_dom_sf"/>
</dbReference>
<evidence type="ECO:0000256" key="2">
    <source>
        <dbReference type="ARBA" id="ARBA00023027"/>
    </source>
</evidence>
<dbReference type="InterPro" id="IPR006140">
    <property type="entry name" value="D-isomer_DH_NAD-bd"/>
</dbReference>
<dbReference type="AlphaFoldDB" id="A0A936Z594"/>
<name>A0A936Z594_9BURK</name>
<dbReference type="GO" id="GO:0005829">
    <property type="term" value="C:cytosol"/>
    <property type="evidence" value="ECO:0007669"/>
    <property type="project" value="TreeGrafter"/>
</dbReference>
<dbReference type="GO" id="GO:0030267">
    <property type="term" value="F:glyoxylate reductase (NADPH) activity"/>
    <property type="evidence" value="ECO:0007669"/>
    <property type="project" value="TreeGrafter"/>
</dbReference>
<accession>A0A936Z594</accession>
<dbReference type="Gene3D" id="3.40.50.720">
    <property type="entry name" value="NAD(P)-binding Rossmann-like Domain"/>
    <property type="match status" value="2"/>
</dbReference>
<dbReference type="Proteomes" id="UP000599109">
    <property type="component" value="Unassembled WGS sequence"/>
</dbReference>
<dbReference type="CDD" id="cd12165">
    <property type="entry name" value="2-Hacid_dh_6"/>
    <property type="match status" value="1"/>
</dbReference>